<evidence type="ECO:0000256" key="1">
    <source>
        <dbReference type="SAM" id="MobiDB-lite"/>
    </source>
</evidence>
<dbReference type="Proteomes" id="UP000321901">
    <property type="component" value="Unassembled WGS sequence"/>
</dbReference>
<evidence type="ECO:0000313" key="3">
    <source>
        <dbReference type="Proteomes" id="UP000321901"/>
    </source>
</evidence>
<organism evidence="2 3">
    <name type="scientific">Sporosarcina luteola</name>
    <dbReference type="NCBI Taxonomy" id="582850"/>
    <lineage>
        <taxon>Bacteria</taxon>
        <taxon>Bacillati</taxon>
        <taxon>Bacillota</taxon>
        <taxon>Bacilli</taxon>
        <taxon>Bacillales</taxon>
        <taxon>Caryophanaceae</taxon>
        <taxon>Sporosarcina</taxon>
    </lineage>
</organism>
<dbReference type="AlphaFoldDB" id="A0A511Z6P7"/>
<keyword evidence="3" id="KW-1185">Reference proteome</keyword>
<gene>
    <name evidence="2" type="ORF">SLU01_14200</name>
</gene>
<name>A0A511Z6P7_9BACL</name>
<reference evidence="2 3" key="1">
    <citation type="submission" date="2019-07" db="EMBL/GenBank/DDBJ databases">
        <title>Whole genome shotgun sequence of Sporosarcina luteola NBRC 105378.</title>
        <authorList>
            <person name="Hosoyama A."/>
            <person name="Uohara A."/>
            <person name="Ohji S."/>
            <person name="Ichikawa N."/>
        </authorList>
    </citation>
    <scope>NUCLEOTIDE SEQUENCE [LARGE SCALE GENOMIC DNA]</scope>
    <source>
        <strain evidence="2 3">NBRC 105378</strain>
    </source>
</reference>
<proteinExistence type="predicted"/>
<protein>
    <submittedName>
        <fullName evidence="2">Uncharacterized protein</fullName>
    </submittedName>
</protein>
<feature type="region of interest" description="Disordered" evidence="1">
    <location>
        <begin position="1"/>
        <end position="23"/>
    </location>
</feature>
<evidence type="ECO:0000313" key="2">
    <source>
        <dbReference type="EMBL" id="GEN83108.1"/>
    </source>
</evidence>
<dbReference type="EMBL" id="BJYL01000017">
    <property type="protein sequence ID" value="GEN83108.1"/>
    <property type="molecule type" value="Genomic_DNA"/>
</dbReference>
<accession>A0A511Z6P7</accession>
<sequence>MQIGGNHVRIGGKGPSNGGKDPSIGGNWIFRARIHMQIDLIRVASVSTQAPWVS</sequence>
<comment type="caution">
    <text evidence="2">The sequence shown here is derived from an EMBL/GenBank/DDBJ whole genome shotgun (WGS) entry which is preliminary data.</text>
</comment>